<proteinExistence type="predicted"/>
<dbReference type="SUPFAM" id="SSF53187">
    <property type="entry name" value="Zn-dependent exopeptidases"/>
    <property type="match status" value="1"/>
</dbReference>
<keyword evidence="3" id="KW-0378">Hydrolase</keyword>
<dbReference type="Pfam" id="PF01546">
    <property type="entry name" value="Peptidase_M20"/>
    <property type="match status" value="1"/>
</dbReference>
<dbReference type="Proteomes" id="UP000646484">
    <property type="component" value="Unassembled WGS sequence"/>
</dbReference>
<evidence type="ECO:0000256" key="5">
    <source>
        <dbReference type="ARBA" id="ARBA00023285"/>
    </source>
</evidence>
<evidence type="ECO:0000259" key="6">
    <source>
        <dbReference type="Pfam" id="PF07687"/>
    </source>
</evidence>
<accession>A0ABR7CVM9</accession>
<comment type="cofactor">
    <cofactor evidence="1">
        <name>Zn(2+)</name>
        <dbReference type="ChEBI" id="CHEBI:29105"/>
    </cofactor>
</comment>
<dbReference type="Gene3D" id="3.30.70.360">
    <property type="match status" value="1"/>
</dbReference>
<dbReference type="InterPro" id="IPR001261">
    <property type="entry name" value="ArgE/DapE_CS"/>
</dbReference>
<dbReference type="PANTHER" id="PTHR43808:SF31">
    <property type="entry name" value="N-ACETYL-L-CITRULLINE DEACETYLASE"/>
    <property type="match status" value="1"/>
</dbReference>
<dbReference type="InterPro" id="IPR036264">
    <property type="entry name" value="Bact_exopeptidase_dim_dom"/>
</dbReference>
<dbReference type="CDD" id="cd05651">
    <property type="entry name" value="M20_ArgE_DapE-like"/>
    <property type="match status" value="1"/>
</dbReference>
<reference evidence="7 8" key="1">
    <citation type="submission" date="2020-08" db="EMBL/GenBank/DDBJ databases">
        <title>Genome public.</title>
        <authorList>
            <person name="Liu C."/>
            <person name="Sun Q."/>
        </authorList>
    </citation>
    <scope>NUCLEOTIDE SEQUENCE [LARGE SCALE GENOMIC DNA]</scope>
    <source>
        <strain evidence="7 8">NSJ-56</strain>
    </source>
</reference>
<keyword evidence="8" id="KW-1185">Reference proteome</keyword>
<name>A0ABR7CVM9_9BACT</name>
<evidence type="ECO:0000256" key="2">
    <source>
        <dbReference type="ARBA" id="ARBA00022723"/>
    </source>
</evidence>
<protein>
    <submittedName>
        <fullName evidence="7">M20 family metallo-hydrolase</fullName>
    </submittedName>
</protein>
<comment type="caution">
    <text evidence="7">The sequence shown here is derived from an EMBL/GenBank/DDBJ whole genome shotgun (WGS) entry which is preliminary data.</text>
</comment>
<dbReference type="SUPFAM" id="SSF55031">
    <property type="entry name" value="Bacterial exopeptidase dimerisation domain"/>
    <property type="match status" value="1"/>
</dbReference>
<sequence length="351" mass="38439">MDTKEAIEVLKRIISIPSFSGEEGQVADVITGILQKYRFDVHRQGNNVWSRSPEFDAAKPTLLLDAHLDTVRPGGAWDTDPFAPTVRDGKLYGLGSNDTGGSIVSMLAAFIMLNRKPQAYNLVYLGSAEEENTGAGGMQRVFPELGRIDFALVGEPTGMRPAIAEKGLMVLDCHVAGVSGHAAREEGVNAIYGALQDIEWFRTYRFERVSELLGAVKMSVTGIEAGTVHNVVPATCRFMVDVRVNELYTNLQILDTIRRHVKCEVSPRSISLDSSSVPAEHPVVRRCRELGLEPYGSPTTSNQAVIPCTSLKIGPGDSARSHTANEYIRLDEIERGIETFVRILDGIIIEN</sequence>
<keyword evidence="4" id="KW-0862">Zinc</keyword>
<organism evidence="7 8">
    <name type="scientific">Butyricimonas hominis</name>
    <dbReference type="NCBI Taxonomy" id="2763032"/>
    <lineage>
        <taxon>Bacteria</taxon>
        <taxon>Pseudomonadati</taxon>
        <taxon>Bacteroidota</taxon>
        <taxon>Bacteroidia</taxon>
        <taxon>Bacteroidales</taxon>
        <taxon>Odoribacteraceae</taxon>
        <taxon>Butyricimonas</taxon>
    </lineage>
</organism>
<evidence type="ECO:0000313" key="8">
    <source>
        <dbReference type="Proteomes" id="UP000646484"/>
    </source>
</evidence>
<keyword evidence="2" id="KW-0479">Metal-binding</keyword>
<dbReference type="Gene3D" id="3.40.630.10">
    <property type="entry name" value="Zn peptidases"/>
    <property type="match status" value="1"/>
</dbReference>
<feature type="domain" description="Peptidase M20 dimerisation" evidence="6">
    <location>
        <begin position="163"/>
        <end position="262"/>
    </location>
</feature>
<gene>
    <name evidence="7" type="ORF">H8S64_01345</name>
</gene>
<dbReference type="InterPro" id="IPR011650">
    <property type="entry name" value="Peptidase_M20_dimer"/>
</dbReference>
<dbReference type="RefSeq" id="WP_186974642.1">
    <property type="nucleotide sequence ID" value="NZ_JACOOH010000001.1"/>
</dbReference>
<dbReference type="InterPro" id="IPR050072">
    <property type="entry name" value="Peptidase_M20A"/>
</dbReference>
<dbReference type="InterPro" id="IPR002933">
    <property type="entry name" value="Peptidase_M20"/>
</dbReference>
<evidence type="ECO:0000256" key="1">
    <source>
        <dbReference type="ARBA" id="ARBA00001947"/>
    </source>
</evidence>
<evidence type="ECO:0000256" key="3">
    <source>
        <dbReference type="ARBA" id="ARBA00022801"/>
    </source>
</evidence>
<evidence type="ECO:0000313" key="7">
    <source>
        <dbReference type="EMBL" id="MBC5619736.1"/>
    </source>
</evidence>
<evidence type="ECO:0000256" key="4">
    <source>
        <dbReference type="ARBA" id="ARBA00022833"/>
    </source>
</evidence>
<dbReference type="PROSITE" id="PS00758">
    <property type="entry name" value="ARGE_DAPE_CPG2_1"/>
    <property type="match status" value="1"/>
</dbReference>
<dbReference type="PANTHER" id="PTHR43808">
    <property type="entry name" value="ACETYLORNITHINE DEACETYLASE"/>
    <property type="match status" value="1"/>
</dbReference>
<dbReference type="EMBL" id="JACOOH010000001">
    <property type="protein sequence ID" value="MBC5619736.1"/>
    <property type="molecule type" value="Genomic_DNA"/>
</dbReference>
<keyword evidence="5" id="KW-0170">Cobalt</keyword>
<dbReference type="Pfam" id="PF07687">
    <property type="entry name" value="M20_dimer"/>
    <property type="match status" value="1"/>
</dbReference>